<organism evidence="2 3">
    <name type="scientific">Variovorax ginsengisoli</name>
    <dbReference type="NCBI Taxonomy" id="363844"/>
    <lineage>
        <taxon>Bacteria</taxon>
        <taxon>Pseudomonadati</taxon>
        <taxon>Pseudomonadota</taxon>
        <taxon>Betaproteobacteria</taxon>
        <taxon>Burkholderiales</taxon>
        <taxon>Comamonadaceae</taxon>
        <taxon>Variovorax</taxon>
    </lineage>
</organism>
<accession>A0ABT9S5R4</accession>
<feature type="domain" description="N-acetyltransferase" evidence="1">
    <location>
        <begin position="1"/>
        <end position="134"/>
    </location>
</feature>
<dbReference type="Gene3D" id="3.40.630.30">
    <property type="match status" value="1"/>
</dbReference>
<dbReference type="Pfam" id="PF00583">
    <property type="entry name" value="Acetyltransf_1"/>
    <property type="match status" value="1"/>
</dbReference>
<dbReference type="CDD" id="cd04301">
    <property type="entry name" value="NAT_SF"/>
    <property type="match status" value="1"/>
</dbReference>
<name>A0ABT9S5R4_9BURK</name>
<dbReference type="InterPro" id="IPR000182">
    <property type="entry name" value="GNAT_dom"/>
</dbReference>
<reference evidence="2 3" key="1">
    <citation type="submission" date="2023-07" db="EMBL/GenBank/DDBJ databases">
        <title>Sorghum-associated microbial communities from plants grown in Nebraska, USA.</title>
        <authorList>
            <person name="Schachtman D."/>
        </authorList>
    </citation>
    <scope>NUCLEOTIDE SEQUENCE [LARGE SCALE GENOMIC DNA]</scope>
    <source>
        <strain evidence="2 3">DS1607</strain>
    </source>
</reference>
<keyword evidence="3" id="KW-1185">Reference proteome</keyword>
<dbReference type="InterPro" id="IPR016181">
    <property type="entry name" value="Acyl_CoA_acyltransferase"/>
</dbReference>
<dbReference type="SUPFAM" id="SSF55729">
    <property type="entry name" value="Acyl-CoA N-acyltransferases (Nat)"/>
    <property type="match status" value="1"/>
</dbReference>
<dbReference type="Proteomes" id="UP001226867">
    <property type="component" value="Unassembled WGS sequence"/>
</dbReference>
<sequence>MSLYRELRPNDPVLPSEKASEFWSKVNDAPASQIIVAEYEGLVGATCMLALIANIASEGRPIGFIEHVVTAQSFRRKGLGEACLRYAVETGWKLGCCKVVLLSGVQRPEAHGVYEKVGFCGDVERGFVIKRPRP</sequence>
<dbReference type="PROSITE" id="PS51186">
    <property type="entry name" value="GNAT"/>
    <property type="match status" value="1"/>
</dbReference>
<evidence type="ECO:0000313" key="2">
    <source>
        <dbReference type="EMBL" id="MDP9899698.1"/>
    </source>
</evidence>
<proteinExistence type="predicted"/>
<evidence type="ECO:0000313" key="3">
    <source>
        <dbReference type="Proteomes" id="UP001226867"/>
    </source>
</evidence>
<protein>
    <submittedName>
        <fullName evidence="2">GNAT superfamily N-acetyltransferase</fullName>
    </submittedName>
</protein>
<comment type="caution">
    <text evidence="2">The sequence shown here is derived from an EMBL/GenBank/DDBJ whole genome shotgun (WGS) entry which is preliminary data.</text>
</comment>
<gene>
    <name evidence="2" type="ORF">J2W36_001949</name>
</gene>
<evidence type="ECO:0000259" key="1">
    <source>
        <dbReference type="PROSITE" id="PS51186"/>
    </source>
</evidence>
<dbReference type="EMBL" id="JAUSRO010000005">
    <property type="protein sequence ID" value="MDP9899698.1"/>
    <property type="molecule type" value="Genomic_DNA"/>
</dbReference>